<dbReference type="GO" id="GO:0005975">
    <property type="term" value="P:carbohydrate metabolic process"/>
    <property type="evidence" value="ECO:0007669"/>
    <property type="project" value="InterPro"/>
</dbReference>
<reference evidence="1" key="1">
    <citation type="submission" date="2021-07" db="EMBL/GenBank/DDBJ databases">
        <title>Genome Resource of American Ginseng Black Spot Pathogen Alternaria panax.</title>
        <authorList>
            <person name="Qiu C."/>
            <person name="Wang W."/>
            <person name="Liu Z."/>
        </authorList>
    </citation>
    <scope>NUCLEOTIDE SEQUENCE</scope>
    <source>
        <strain evidence="1">BNCC115425</strain>
    </source>
</reference>
<organism evidence="1 2">
    <name type="scientific">Alternaria panax</name>
    <dbReference type="NCBI Taxonomy" id="48097"/>
    <lineage>
        <taxon>Eukaryota</taxon>
        <taxon>Fungi</taxon>
        <taxon>Dikarya</taxon>
        <taxon>Ascomycota</taxon>
        <taxon>Pezizomycotina</taxon>
        <taxon>Dothideomycetes</taxon>
        <taxon>Pleosporomycetidae</taxon>
        <taxon>Pleosporales</taxon>
        <taxon>Pleosporineae</taxon>
        <taxon>Pleosporaceae</taxon>
        <taxon>Alternaria</taxon>
        <taxon>Alternaria sect. Panax</taxon>
    </lineage>
</organism>
<dbReference type="Proteomes" id="UP001199106">
    <property type="component" value="Unassembled WGS sequence"/>
</dbReference>
<keyword evidence="2" id="KW-1185">Reference proteome</keyword>
<dbReference type="InterPro" id="IPR012341">
    <property type="entry name" value="6hp_glycosidase-like_sf"/>
</dbReference>
<comment type="caution">
    <text evidence="1">The sequence shown here is derived from an EMBL/GenBank/DDBJ whole genome shotgun (WGS) entry which is preliminary data.</text>
</comment>
<gene>
    <name evidence="1" type="ORF">G6011_02522</name>
</gene>
<evidence type="ECO:0000313" key="2">
    <source>
        <dbReference type="Proteomes" id="UP001199106"/>
    </source>
</evidence>
<protein>
    <submittedName>
        <fullName evidence="1">Uncharacterized protein</fullName>
    </submittedName>
</protein>
<sequence length="289" mass="32175">MLSGHLKTSDETYNRVFDLGEHSLLWGVAAANYTLEFDVKIAPGGAGWRAGSAMQPLGPHIVLTSEYPEQDTFTKHESRSLTSEYVDLHYWMEPENQYFTINATIKEGVWYRVSTSTEDTGHKVALNGVEVAFVPLLPPAAPRNLGTPSRYEGTWGFGGMQDHITYYKDVTVTAENGSIIYSNSFMSEDTLAEYQVAPLDHSVCLDDARRDRLIWTGDFYHTVRVVSTSSARFDCLLGTFEYALSYQLDEGPYAGFTPISANLGARPKYKEANIANYAGLVDCQDLFLA</sequence>
<proteinExistence type="predicted"/>
<dbReference type="Gene3D" id="1.50.10.10">
    <property type="match status" value="1"/>
</dbReference>
<dbReference type="AlphaFoldDB" id="A0AAD4I6Y9"/>
<accession>A0AAD4I6Y9</accession>
<dbReference type="EMBL" id="JAANER010000009">
    <property type="protein sequence ID" value="KAG9185966.1"/>
    <property type="molecule type" value="Genomic_DNA"/>
</dbReference>
<name>A0AAD4I6Y9_9PLEO</name>
<evidence type="ECO:0000313" key="1">
    <source>
        <dbReference type="EMBL" id="KAG9185966.1"/>
    </source>
</evidence>